<feature type="domain" description="Methyltransferase" evidence="2">
    <location>
        <begin position="611"/>
        <end position="712"/>
    </location>
</feature>
<comment type="caution">
    <text evidence="3">The sequence shown here is derived from an EMBL/GenBank/DDBJ whole genome shotgun (WGS) entry which is preliminary data.</text>
</comment>
<name>A0A1Y1UU43_9FUNG</name>
<dbReference type="GO" id="GO:0005634">
    <property type="term" value="C:nucleus"/>
    <property type="evidence" value="ECO:0007669"/>
    <property type="project" value="TreeGrafter"/>
</dbReference>
<proteinExistence type="predicted"/>
<dbReference type="InterPro" id="IPR029063">
    <property type="entry name" value="SAM-dependent_MTases_sf"/>
</dbReference>
<dbReference type="InterPro" id="IPR025714">
    <property type="entry name" value="Methyltranfer_dom"/>
</dbReference>
<dbReference type="GO" id="GO:0004482">
    <property type="term" value="F:mRNA 5'-cap (guanine-N7-)-methyltransferase activity"/>
    <property type="evidence" value="ECO:0007669"/>
    <property type="project" value="InterPro"/>
</dbReference>
<keyword evidence="1" id="KW-0175">Coiled coil</keyword>
<dbReference type="Gene3D" id="3.40.50.150">
    <property type="entry name" value="Vaccinia Virus protein VP39"/>
    <property type="match status" value="1"/>
</dbReference>
<keyword evidence="4" id="KW-1185">Reference proteome</keyword>
<gene>
    <name evidence="3" type="ORF">BCR36DRAFT_416709</name>
</gene>
<organism evidence="3 4">
    <name type="scientific">Piromyces finnis</name>
    <dbReference type="NCBI Taxonomy" id="1754191"/>
    <lineage>
        <taxon>Eukaryota</taxon>
        <taxon>Fungi</taxon>
        <taxon>Fungi incertae sedis</taxon>
        <taxon>Chytridiomycota</taxon>
        <taxon>Chytridiomycota incertae sedis</taxon>
        <taxon>Neocallimastigomycetes</taxon>
        <taxon>Neocallimastigales</taxon>
        <taxon>Neocallimastigaceae</taxon>
        <taxon>Piromyces</taxon>
    </lineage>
</organism>
<accession>A0A1Y1UU43</accession>
<dbReference type="AlphaFoldDB" id="A0A1Y1UU43"/>
<reference evidence="3 4" key="1">
    <citation type="submission" date="2016-08" db="EMBL/GenBank/DDBJ databases">
        <title>Genomes of anaerobic fungi encode conserved fungal cellulosomes for biomass hydrolysis.</title>
        <authorList>
            <consortium name="DOE Joint Genome Institute"/>
            <person name="Haitjema C.H."/>
            <person name="Gilmore S.P."/>
            <person name="Henske J.K."/>
            <person name="Solomon K.V."/>
            <person name="De Groot R."/>
            <person name="Kuo A."/>
            <person name="Mondo S.J."/>
            <person name="Salamov A.A."/>
            <person name="Labutti K."/>
            <person name="Zhao Z."/>
            <person name="Chiniquy J."/>
            <person name="Barry K."/>
            <person name="Brewer H.M."/>
            <person name="Purvine S.O."/>
            <person name="Wright A.T."/>
            <person name="Boxma B."/>
            <person name="Van Alen T."/>
            <person name="Hackstein J.H."/>
            <person name="Baker S.E."/>
            <person name="Grigoriev I.V."/>
            <person name="O'Malley M.A."/>
        </authorList>
    </citation>
    <scope>NUCLEOTIDE SEQUENCE [LARGE SCALE GENOMIC DNA]</scope>
    <source>
        <strain evidence="4">finn</strain>
    </source>
</reference>
<dbReference type="Proteomes" id="UP000193719">
    <property type="component" value="Unassembled WGS sequence"/>
</dbReference>
<dbReference type="SUPFAM" id="SSF56091">
    <property type="entry name" value="DNA ligase/mRNA capping enzyme, catalytic domain"/>
    <property type="match status" value="1"/>
</dbReference>
<feature type="coiled-coil region" evidence="1">
    <location>
        <begin position="126"/>
        <end position="174"/>
    </location>
</feature>
<reference evidence="3 4" key="2">
    <citation type="submission" date="2016-08" db="EMBL/GenBank/DDBJ databases">
        <title>Pervasive Adenine N6-methylation of Active Genes in Fungi.</title>
        <authorList>
            <consortium name="DOE Joint Genome Institute"/>
            <person name="Mondo S.J."/>
            <person name="Dannebaum R.O."/>
            <person name="Kuo R.C."/>
            <person name="Labutti K."/>
            <person name="Haridas S."/>
            <person name="Kuo A."/>
            <person name="Salamov A."/>
            <person name="Ahrendt S.R."/>
            <person name="Lipzen A."/>
            <person name="Sullivan W."/>
            <person name="Andreopoulos W.B."/>
            <person name="Clum A."/>
            <person name="Lindquist E."/>
            <person name="Daum C."/>
            <person name="Ramamoorthy G.K."/>
            <person name="Gryganskyi A."/>
            <person name="Culley D."/>
            <person name="Magnuson J.K."/>
            <person name="James T.Y."/>
            <person name="O'Malley M.A."/>
            <person name="Stajich J.E."/>
            <person name="Spatafora J.W."/>
            <person name="Visel A."/>
            <person name="Grigoriev I.V."/>
        </authorList>
    </citation>
    <scope>NUCLEOTIDE SEQUENCE [LARGE SCALE GENOMIC DNA]</scope>
    <source>
        <strain evidence="4">finn</strain>
    </source>
</reference>
<evidence type="ECO:0000256" key="1">
    <source>
        <dbReference type="SAM" id="Coils"/>
    </source>
</evidence>
<evidence type="ECO:0000259" key="2">
    <source>
        <dbReference type="Pfam" id="PF13847"/>
    </source>
</evidence>
<dbReference type="EMBL" id="MCFH01000084">
    <property type="protein sequence ID" value="ORX41534.1"/>
    <property type="molecule type" value="Genomic_DNA"/>
</dbReference>
<evidence type="ECO:0000313" key="4">
    <source>
        <dbReference type="Proteomes" id="UP000193719"/>
    </source>
</evidence>
<dbReference type="InterPro" id="IPR039753">
    <property type="entry name" value="RG7MT1"/>
</dbReference>
<dbReference type="OrthoDB" id="2138999at2759"/>
<dbReference type="PANTHER" id="PTHR12189:SF2">
    <property type="entry name" value="MRNA CAP GUANINE-N7 METHYLTRANSFERASE"/>
    <property type="match status" value="1"/>
</dbReference>
<sequence length="832" mass="98399">MIIKGISIVLIKRKRYYTMNGNIPTDNYLSLKKQLSLKEILENIYNQIEILKNIPQLNNNINFELEFRLLNKYANINVENFVSSNSCLYSEYLLKENQSTKYRIICDSHYYSENNEGLINANKNNNKKENTNNNKVENIKSNAEKENKLFDFIKANAKKEITNTLDEKIEYTKKLTLITGYYYIFKIVLSIETPLDIKNIINIKSNNFSNNKCLEWKIINSNNPVLKKRRSFLMDKDVRFDVTYYDEKSQFEIDFSNNIYIDRLDMLNIINNMIKLIHSPSYYTDYLFMLLPNFEFQKPITPSFEILFNNSKKLIKNSFYIATKTDGLRKLLIIINNLMFSITENFTVEFVDEIESDFHIVMDCEYINNKFIPFDIIYNDVDLRSKAYCERIDILNSLDFNKFGNKVMKKHIKYGKSYQDIQKYIASEMNNDLPNDGIIITDSKSTYFENSNVYKIKTINSVDIEFNGRYFLAKQKKIDKKYLNISLSEYKKICKLYNIHKKKSNKDNVYYHYRKHVEYIYNTPTNIRCVYYCKEKLKKKPFIIEFNLDTQKMVKVREDKPSSNSINTFISVLLATHQKINIDIFNPESNVLMRKYHNIIKNNVLKNYRGNLLDIGSGNGGDIHKWKHFHKILCVESKSDKIKKIKSRLSKAEIKNRVKIINNNIQKVTLQENFDVATCFFALNDFCYSDITNMLINIGKNINGAFIIIFFDSNIMDEDIESPSITYKRCFIKRDNKIVNIIDKSSPLYLISSLRYSHRECDNLMYVNITGSNLSNHYEYGLNSSRVIEIFNEHKFKLKKQYSVDDFHFLNQSQIKYSSYIKIIEFTNLEDS</sequence>
<feature type="coiled-coil region" evidence="1">
    <location>
        <begin position="635"/>
        <end position="671"/>
    </location>
</feature>
<evidence type="ECO:0000313" key="3">
    <source>
        <dbReference type="EMBL" id="ORX41534.1"/>
    </source>
</evidence>
<dbReference type="PANTHER" id="PTHR12189">
    <property type="entry name" value="MRNA GUANINE-7- METHYLTRANSFERASE"/>
    <property type="match status" value="1"/>
</dbReference>
<dbReference type="Pfam" id="PF13847">
    <property type="entry name" value="Methyltransf_31"/>
    <property type="match status" value="1"/>
</dbReference>
<protein>
    <recommendedName>
        <fullName evidence="2">Methyltransferase domain-containing protein</fullName>
    </recommendedName>
</protein>
<dbReference type="SUPFAM" id="SSF53335">
    <property type="entry name" value="S-adenosyl-L-methionine-dependent methyltransferases"/>
    <property type="match status" value="1"/>
</dbReference>